<name>K9TFD3_9CYAN</name>
<dbReference type="InParanoid" id="K9TFD3"/>
<dbReference type="AlphaFoldDB" id="K9TFD3"/>
<dbReference type="SUPFAM" id="SSF47413">
    <property type="entry name" value="lambda repressor-like DNA-binding domains"/>
    <property type="match status" value="1"/>
</dbReference>
<feature type="domain" description="HTH cro/C1-type" evidence="1">
    <location>
        <begin position="14"/>
        <end position="72"/>
    </location>
</feature>
<dbReference type="SMART" id="SM00530">
    <property type="entry name" value="HTH_XRE"/>
    <property type="match status" value="1"/>
</dbReference>
<dbReference type="InterPro" id="IPR001387">
    <property type="entry name" value="Cro/C1-type_HTH"/>
</dbReference>
<dbReference type="InterPro" id="IPR010982">
    <property type="entry name" value="Lambda_DNA-bd_dom_sf"/>
</dbReference>
<evidence type="ECO:0000313" key="3">
    <source>
        <dbReference type="Proteomes" id="UP000010367"/>
    </source>
</evidence>
<dbReference type="Pfam" id="PF01381">
    <property type="entry name" value="HTH_3"/>
    <property type="match status" value="1"/>
</dbReference>
<dbReference type="OrthoDB" id="466252at2"/>
<protein>
    <submittedName>
        <fullName evidence="2">Helix-turn-helix protein</fullName>
    </submittedName>
</protein>
<dbReference type="EMBL" id="CP003607">
    <property type="protein sequence ID" value="AFY81240.1"/>
    <property type="molecule type" value="Genomic_DNA"/>
</dbReference>
<dbReference type="GO" id="GO:0003677">
    <property type="term" value="F:DNA binding"/>
    <property type="evidence" value="ECO:0007669"/>
    <property type="project" value="InterPro"/>
</dbReference>
<dbReference type="Gene3D" id="1.10.260.40">
    <property type="entry name" value="lambda repressor-like DNA-binding domains"/>
    <property type="match status" value="1"/>
</dbReference>
<evidence type="ECO:0000259" key="1">
    <source>
        <dbReference type="PROSITE" id="PS50943"/>
    </source>
</evidence>
<dbReference type="PROSITE" id="PS50943">
    <property type="entry name" value="HTH_CROC1"/>
    <property type="match status" value="1"/>
</dbReference>
<accession>K9TFD3</accession>
<dbReference type="HOGENOM" id="CLU_066192_62_3_3"/>
<proteinExistence type="predicted"/>
<dbReference type="STRING" id="56110.Oscil6304_1535"/>
<dbReference type="CDD" id="cd00093">
    <property type="entry name" value="HTH_XRE"/>
    <property type="match status" value="1"/>
</dbReference>
<dbReference type="KEGG" id="oac:Oscil6304_1535"/>
<dbReference type="eggNOG" id="COG1396">
    <property type="taxonomic scope" value="Bacteria"/>
</dbReference>
<organism evidence="2 3">
    <name type="scientific">Oscillatoria acuminata PCC 6304</name>
    <dbReference type="NCBI Taxonomy" id="56110"/>
    <lineage>
        <taxon>Bacteria</taxon>
        <taxon>Bacillati</taxon>
        <taxon>Cyanobacteriota</taxon>
        <taxon>Cyanophyceae</taxon>
        <taxon>Oscillatoriophycideae</taxon>
        <taxon>Oscillatoriales</taxon>
        <taxon>Oscillatoriaceae</taxon>
        <taxon>Oscillatoria</taxon>
    </lineage>
</organism>
<gene>
    <name evidence="2" type="ORF">Oscil6304_1535</name>
</gene>
<sequence length="89" mass="10423">MSRKDRRQEGDSPLEDLRLARTELTQDEFCVMIGIPRATYQRWIKGQTDAKPTIKQLKALARLLKIERIDDLPDDFGPRDRSHSQEEVE</sequence>
<dbReference type="Proteomes" id="UP000010367">
    <property type="component" value="Chromosome"/>
</dbReference>
<dbReference type="RefSeq" id="WP_015147887.1">
    <property type="nucleotide sequence ID" value="NC_019693.1"/>
</dbReference>
<keyword evidence="3" id="KW-1185">Reference proteome</keyword>
<evidence type="ECO:0000313" key="2">
    <source>
        <dbReference type="EMBL" id="AFY81240.1"/>
    </source>
</evidence>
<reference evidence="2 3" key="1">
    <citation type="submission" date="2012-06" db="EMBL/GenBank/DDBJ databases">
        <title>Finished chromosome of genome of Oscillatoria acuminata PCC 6304.</title>
        <authorList>
            <consortium name="US DOE Joint Genome Institute"/>
            <person name="Gugger M."/>
            <person name="Coursin T."/>
            <person name="Rippka R."/>
            <person name="Tandeau De Marsac N."/>
            <person name="Huntemann M."/>
            <person name="Wei C.-L."/>
            <person name="Han J."/>
            <person name="Detter J.C."/>
            <person name="Han C."/>
            <person name="Tapia R."/>
            <person name="Davenport K."/>
            <person name="Daligault H."/>
            <person name="Erkkila T."/>
            <person name="Gu W."/>
            <person name="Munk A.C.C."/>
            <person name="Teshima H."/>
            <person name="Xu Y."/>
            <person name="Chain P."/>
            <person name="Chen A."/>
            <person name="Krypides N."/>
            <person name="Mavromatis K."/>
            <person name="Markowitz V."/>
            <person name="Szeto E."/>
            <person name="Ivanova N."/>
            <person name="Mikhailova N."/>
            <person name="Ovchinnikova G."/>
            <person name="Pagani I."/>
            <person name="Pati A."/>
            <person name="Goodwin L."/>
            <person name="Peters L."/>
            <person name="Pitluck S."/>
            <person name="Woyke T."/>
            <person name="Kerfeld C."/>
        </authorList>
    </citation>
    <scope>NUCLEOTIDE SEQUENCE [LARGE SCALE GENOMIC DNA]</scope>
    <source>
        <strain evidence="2 3">PCC 6304</strain>
    </source>
</reference>